<reference evidence="2" key="1">
    <citation type="submission" date="2017-02" db="EMBL/GenBank/DDBJ databases">
        <authorList>
            <person name="Varghese N."/>
            <person name="Submissions S."/>
        </authorList>
    </citation>
    <scope>NUCLEOTIDE SEQUENCE [LARGE SCALE GENOMIC DNA]</scope>
    <source>
        <strain evidence="2">ATCC BAA-34</strain>
    </source>
</reference>
<dbReference type="AlphaFoldDB" id="A0A1T4MER3"/>
<gene>
    <name evidence="1" type="ORF">SAMN02745119_01259</name>
</gene>
<sequence>MKNLKEFCLECGSRAVSKTIDNVLPKFKMEIINYACGAELKSIYSSNGNTGRLCLSGCSQLEEQVSPI</sequence>
<protein>
    <submittedName>
        <fullName evidence="1">Uncharacterized protein</fullName>
    </submittedName>
</protein>
<dbReference type="RefSeq" id="WP_012468681.1">
    <property type="nucleotide sequence ID" value="NZ_FUWR01000005.1"/>
</dbReference>
<dbReference type="Proteomes" id="UP000190102">
    <property type="component" value="Unassembled WGS sequence"/>
</dbReference>
<name>A0A1T4MER3_9BACT</name>
<accession>A0A1T4MER3</accession>
<organism evidence="1 2">
    <name type="scientific">Trichlorobacter thiogenes</name>
    <dbReference type="NCBI Taxonomy" id="115783"/>
    <lineage>
        <taxon>Bacteria</taxon>
        <taxon>Pseudomonadati</taxon>
        <taxon>Thermodesulfobacteriota</taxon>
        <taxon>Desulfuromonadia</taxon>
        <taxon>Geobacterales</taxon>
        <taxon>Geobacteraceae</taxon>
        <taxon>Trichlorobacter</taxon>
    </lineage>
</organism>
<proteinExistence type="predicted"/>
<keyword evidence="2" id="KW-1185">Reference proteome</keyword>
<dbReference type="OrthoDB" id="5397455at2"/>
<dbReference type="EMBL" id="FUWR01000005">
    <property type="protein sequence ID" value="SJZ65357.1"/>
    <property type="molecule type" value="Genomic_DNA"/>
</dbReference>
<dbReference type="STRING" id="115783.SAMN02745119_01259"/>
<evidence type="ECO:0000313" key="2">
    <source>
        <dbReference type="Proteomes" id="UP000190102"/>
    </source>
</evidence>
<evidence type="ECO:0000313" key="1">
    <source>
        <dbReference type="EMBL" id="SJZ65357.1"/>
    </source>
</evidence>